<evidence type="ECO:0000256" key="2">
    <source>
        <dbReference type="ARBA" id="ARBA00022723"/>
    </source>
</evidence>
<dbReference type="GO" id="GO:0003871">
    <property type="term" value="F:5-methyltetrahydropteroyltriglutamate-homocysteine S-methyltransferase activity"/>
    <property type="evidence" value="ECO:0007669"/>
    <property type="project" value="InterPro"/>
</dbReference>
<dbReference type="GO" id="GO:0008270">
    <property type="term" value="F:zinc ion binding"/>
    <property type="evidence" value="ECO:0007669"/>
    <property type="project" value="InterPro"/>
</dbReference>
<dbReference type="STRING" id="877455.Metbo_2197"/>
<dbReference type="SUPFAM" id="SSF51726">
    <property type="entry name" value="UROD/MetE-like"/>
    <property type="match status" value="1"/>
</dbReference>
<reference evidence="5 6" key="2">
    <citation type="journal article" date="2014" name="Int. J. Syst. Evol. Microbiol.">
        <title>Methanobacterium paludis sp. nov. and a novel strain of Methanobacterium lacus isolated from northern peatlands.</title>
        <authorList>
            <person name="Cadillo-Quiroz H."/>
            <person name="Brauer S.L."/>
            <person name="Goodson N."/>
            <person name="Yavitt J.B."/>
            <person name="Zinder S.H."/>
        </authorList>
    </citation>
    <scope>NUCLEOTIDE SEQUENCE [LARGE SCALE GENOMIC DNA]</scope>
    <source>
        <strain evidence="5 6">AL-21</strain>
    </source>
</reference>
<dbReference type="Gene3D" id="3.20.20.210">
    <property type="match status" value="1"/>
</dbReference>
<evidence type="ECO:0000259" key="4">
    <source>
        <dbReference type="Pfam" id="PF01717"/>
    </source>
</evidence>
<evidence type="ECO:0000313" key="5">
    <source>
        <dbReference type="EMBL" id="ADZ10411.1"/>
    </source>
</evidence>
<reference evidence="6" key="1">
    <citation type="submission" date="2011-02" db="EMBL/GenBank/DDBJ databases">
        <title>Complete sequence of Methanobacterium sp. AL-21.</title>
        <authorList>
            <consortium name="US DOE Joint Genome Institute"/>
            <person name="Lucas S."/>
            <person name="Copeland A."/>
            <person name="Lapidus A."/>
            <person name="Cheng J.-F."/>
            <person name="Goodwin L."/>
            <person name="Pitluck S."/>
            <person name="Chertkov O."/>
            <person name="Detter J.C."/>
            <person name="Han C."/>
            <person name="Tapia R."/>
            <person name="Land M."/>
            <person name="Hauser L."/>
            <person name="Kyrpides N."/>
            <person name="Ivanova N."/>
            <person name="Mikhailova N."/>
            <person name="Pagani I."/>
            <person name="Cadillo-Quiroz H."/>
            <person name="Imachi H."/>
            <person name="Zinder S."/>
            <person name="Liu W."/>
            <person name="Woyke T."/>
        </authorList>
    </citation>
    <scope>NUCLEOTIDE SEQUENCE [LARGE SCALE GENOMIC DNA]</scope>
    <source>
        <strain evidence="6">AL-21</strain>
    </source>
</reference>
<name>F0TCE4_METLA</name>
<dbReference type="Pfam" id="PF01717">
    <property type="entry name" value="Meth_synt_2"/>
    <property type="match status" value="1"/>
</dbReference>
<dbReference type="InterPro" id="IPR038071">
    <property type="entry name" value="UROD/MetE-like_sf"/>
</dbReference>
<dbReference type="PANTHER" id="PTHR30519">
    <property type="entry name" value="5-METHYLTETRAHYDROPTEROYLTRIGLUTAMATE--HOMOCYSTEINE METHYLTRANSFERASE"/>
    <property type="match status" value="1"/>
</dbReference>
<dbReference type="HOGENOM" id="CLU_040013_3_2_2"/>
<dbReference type="EMBL" id="CP002551">
    <property type="protein sequence ID" value="ADZ10411.1"/>
    <property type="molecule type" value="Genomic_DNA"/>
</dbReference>
<dbReference type="NCBIfam" id="NF002119">
    <property type="entry name" value="PRK00957.1"/>
    <property type="match status" value="1"/>
</dbReference>
<dbReference type="KEGG" id="mel:Metbo_2197"/>
<organism evidence="5 6">
    <name type="scientific">Methanobacterium lacus (strain AL-21)</name>
    <dbReference type="NCBI Taxonomy" id="877455"/>
    <lineage>
        <taxon>Archaea</taxon>
        <taxon>Methanobacteriati</taxon>
        <taxon>Methanobacteriota</taxon>
        <taxon>Methanomada group</taxon>
        <taxon>Methanobacteria</taxon>
        <taxon>Methanobacteriales</taxon>
        <taxon>Methanobacteriaceae</taxon>
        <taxon>Methanobacterium</taxon>
    </lineage>
</organism>
<evidence type="ECO:0000256" key="1">
    <source>
        <dbReference type="ARBA" id="ARBA00001947"/>
    </source>
</evidence>
<dbReference type="GeneID" id="10278660"/>
<proteinExistence type="predicted"/>
<evidence type="ECO:0000313" key="6">
    <source>
        <dbReference type="Proteomes" id="UP000007490"/>
    </source>
</evidence>
<sequence>MLTTVVGSYPVVETKTETFGTKISRLFGSYDEFKPSLEMAVKDQVLAGVDIVSDGQVRGDMVEIFAKKLPGMTVEDDVPGINGKIRALNGSIGAADMKLAIKTAENISEDFKNSEPLMDGNHLNHSYKGVKGIVTGPTTLVLSSRVLDFYKKDNKSKIIMDMAQALKKEAKELEAAGAGMIQIDEPFLSTGIADLKVAKEAIKTISTDLKVPVAMHVCGDVEEVLGDLLKFPVQIIDCEFAGVDSNIEALKTEYRGSKKIGFGCLDTKTEVVETVEQVSNLVKKGIDIVGKENMMIDPDCGMRMLSREIAQLKLKKMKETVSWL</sequence>
<keyword evidence="2" id="KW-0479">Metal-binding</keyword>
<dbReference type="GO" id="GO:0009086">
    <property type="term" value="P:methionine biosynthetic process"/>
    <property type="evidence" value="ECO:0007669"/>
    <property type="project" value="InterPro"/>
</dbReference>
<accession>F0TCE4</accession>
<dbReference type="eggNOG" id="arCOG01876">
    <property type="taxonomic scope" value="Archaea"/>
</dbReference>
<dbReference type="Proteomes" id="UP000007490">
    <property type="component" value="Chromosome"/>
</dbReference>
<dbReference type="AlphaFoldDB" id="F0TCE4"/>
<keyword evidence="6" id="KW-1185">Reference proteome</keyword>
<dbReference type="InterPro" id="IPR002629">
    <property type="entry name" value="Met_Synth_C/arc"/>
</dbReference>
<comment type="cofactor">
    <cofactor evidence="1">
        <name>Zn(2+)</name>
        <dbReference type="ChEBI" id="CHEBI:29105"/>
    </cofactor>
</comment>
<evidence type="ECO:0000256" key="3">
    <source>
        <dbReference type="ARBA" id="ARBA00022833"/>
    </source>
</evidence>
<dbReference type="CDD" id="cd03311">
    <property type="entry name" value="CIMS_C_terminal_like"/>
    <property type="match status" value="1"/>
</dbReference>
<protein>
    <submittedName>
        <fullName evidence="5">Methionine synthase vitamin-B12 independent</fullName>
    </submittedName>
</protein>
<feature type="domain" description="Cobalamin-independent methionine synthase MetE C-terminal/archaeal" evidence="4">
    <location>
        <begin position="1"/>
        <end position="319"/>
    </location>
</feature>
<dbReference type="OrthoDB" id="17656at2157"/>
<keyword evidence="3" id="KW-0862">Zinc</keyword>
<dbReference type="RefSeq" id="WP_013645762.1">
    <property type="nucleotide sequence ID" value="NC_015216.1"/>
</dbReference>
<gene>
    <name evidence="5" type="ordered locus">Metbo_2197</name>
</gene>